<feature type="transmembrane region" description="Helical" evidence="12">
    <location>
        <begin position="6"/>
        <end position="24"/>
    </location>
</feature>
<dbReference type="Proteomes" id="UP000737171">
    <property type="component" value="Unassembled WGS sequence"/>
</dbReference>
<evidence type="ECO:0000256" key="3">
    <source>
        <dbReference type="ARBA" id="ARBA00022448"/>
    </source>
</evidence>
<feature type="transmembrane region" description="Helical" evidence="12">
    <location>
        <begin position="272"/>
        <end position="298"/>
    </location>
</feature>
<keyword evidence="3" id="KW-0813">Transport</keyword>
<name>A0ABX2EUG5_9BURK</name>
<keyword evidence="4" id="KW-1003">Cell membrane</keyword>
<keyword evidence="9 12" id="KW-0472">Membrane</keyword>
<protein>
    <submittedName>
        <fullName evidence="13">Sodium/solute symporter</fullName>
    </submittedName>
</protein>
<organism evidence="13 14">
    <name type="scientific">Pseudaquabacterium terrae</name>
    <dbReference type="NCBI Taxonomy" id="2732868"/>
    <lineage>
        <taxon>Bacteria</taxon>
        <taxon>Pseudomonadati</taxon>
        <taxon>Pseudomonadota</taxon>
        <taxon>Betaproteobacteria</taxon>
        <taxon>Burkholderiales</taxon>
        <taxon>Sphaerotilaceae</taxon>
        <taxon>Pseudaquabacterium</taxon>
    </lineage>
</organism>
<feature type="transmembrane region" description="Helical" evidence="12">
    <location>
        <begin position="429"/>
        <end position="449"/>
    </location>
</feature>
<evidence type="ECO:0000256" key="8">
    <source>
        <dbReference type="ARBA" id="ARBA00023065"/>
    </source>
</evidence>
<dbReference type="EMBL" id="JABRWJ010000018">
    <property type="protein sequence ID" value="NRF72127.1"/>
    <property type="molecule type" value="Genomic_DNA"/>
</dbReference>
<evidence type="ECO:0000256" key="4">
    <source>
        <dbReference type="ARBA" id="ARBA00022475"/>
    </source>
</evidence>
<reference evidence="13 14" key="1">
    <citation type="submission" date="2020-05" db="EMBL/GenBank/DDBJ databases">
        <title>Aquincola sp. isolate from soil.</title>
        <authorList>
            <person name="Han J."/>
            <person name="Kim D.-U."/>
        </authorList>
    </citation>
    <scope>NUCLEOTIDE SEQUENCE [LARGE SCALE GENOMIC DNA]</scope>
    <source>
        <strain evidence="13 14">S2</strain>
    </source>
</reference>
<evidence type="ECO:0000256" key="7">
    <source>
        <dbReference type="ARBA" id="ARBA00023053"/>
    </source>
</evidence>
<evidence type="ECO:0000256" key="2">
    <source>
        <dbReference type="ARBA" id="ARBA00006434"/>
    </source>
</evidence>
<dbReference type="InterPro" id="IPR038377">
    <property type="entry name" value="Na/Glc_symporter_sf"/>
</dbReference>
<evidence type="ECO:0000256" key="1">
    <source>
        <dbReference type="ARBA" id="ARBA00004651"/>
    </source>
</evidence>
<proteinExistence type="inferred from homology"/>
<dbReference type="PANTHER" id="PTHR42985">
    <property type="entry name" value="SODIUM-COUPLED MONOCARBOXYLATE TRANSPORTER"/>
    <property type="match status" value="1"/>
</dbReference>
<dbReference type="Pfam" id="PF00474">
    <property type="entry name" value="SSF"/>
    <property type="match status" value="1"/>
</dbReference>
<evidence type="ECO:0000256" key="5">
    <source>
        <dbReference type="ARBA" id="ARBA00022692"/>
    </source>
</evidence>
<evidence type="ECO:0000313" key="13">
    <source>
        <dbReference type="EMBL" id="NRF72127.1"/>
    </source>
</evidence>
<evidence type="ECO:0000313" key="14">
    <source>
        <dbReference type="Proteomes" id="UP000737171"/>
    </source>
</evidence>
<keyword evidence="7" id="KW-0915">Sodium</keyword>
<feature type="transmembrane region" description="Helical" evidence="12">
    <location>
        <begin position="455"/>
        <end position="473"/>
    </location>
</feature>
<keyword evidence="6 12" id="KW-1133">Transmembrane helix</keyword>
<dbReference type="PROSITE" id="PS50283">
    <property type="entry name" value="NA_SOLUT_SYMP_3"/>
    <property type="match status" value="1"/>
</dbReference>
<feature type="transmembrane region" description="Helical" evidence="12">
    <location>
        <begin position="401"/>
        <end position="422"/>
    </location>
</feature>
<feature type="transmembrane region" description="Helical" evidence="12">
    <location>
        <begin position="81"/>
        <end position="99"/>
    </location>
</feature>
<feature type="transmembrane region" description="Helical" evidence="12">
    <location>
        <begin position="45"/>
        <end position="69"/>
    </location>
</feature>
<comment type="subcellular location">
    <subcellularLocation>
        <location evidence="1">Cell membrane</location>
        <topology evidence="1">Multi-pass membrane protein</topology>
    </subcellularLocation>
</comment>
<keyword evidence="5 12" id="KW-0812">Transmembrane</keyword>
<dbReference type="Gene3D" id="1.20.1730.10">
    <property type="entry name" value="Sodium/glucose cotransporter"/>
    <property type="match status" value="1"/>
</dbReference>
<keyword evidence="14" id="KW-1185">Reference proteome</keyword>
<feature type="transmembrane region" description="Helical" evidence="12">
    <location>
        <begin position="318"/>
        <end position="340"/>
    </location>
</feature>
<feature type="transmembrane region" description="Helical" evidence="12">
    <location>
        <begin position="150"/>
        <end position="167"/>
    </location>
</feature>
<feature type="transmembrane region" description="Helical" evidence="12">
    <location>
        <begin position="188"/>
        <end position="212"/>
    </location>
</feature>
<comment type="similarity">
    <text evidence="2 11">Belongs to the sodium:solute symporter (SSF) (TC 2.A.21) family.</text>
</comment>
<dbReference type="RefSeq" id="WP_173134768.1">
    <property type="nucleotide sequence ID" value="NZ_JABRWJ010000018.1"/>
</dbReference>
<evidence type="ECO:0000256" key="10">
    <source>
        <dbReference type="ARBA" id="ARBA00023201"/>
    </source>
</evidence>
<evidence type="ECO:0000256" key="12">
    <source>
        <dbReference type="SAM" id="Phobius"/>
    </source>
</evidence>
<evidence type="ECO:0000256" key="11">
    <source>
        <dbReference type="RuleBase" id="RU362091"/>
    </source>
</evidence>
<sequence>MSTLDWIVIAAYLALTLGMSAYLARGQFSPDDYYVGGRTMPWWALALSTLATQSSANSFIGIPAFVALVPGGGLSWLQYELMLPLAMVVIAVLLMPVFRTLRLISVYEYLELRFDRPTRLVLSGVFLLSRGLATGVALYAVAVLVEVCTGLPLAWCVVIVGGVTVVYDTMGGMQAVVWTDVMQMMLMVLGIVACGAIALQLAGGVAPVLAALDPSRLDAVQWAHGIGDGARAPLWGFVAGGLVLYISYYGVDQSQVQRQLAAVSVHEAQRMLWLNGLARFPLTLLYAGLGVAVGAVYLQHEALRAAVPAGKPDYLIPYFITMYLPSGIRGLLVAAILAAAMSSRDSALNSLSAATMRDFVEPHITPSRRLVASRWITAFWGTLIVVFGLFVGDLADNLVEGINQVGALFYGPLLAAFLCGILDRRARGPAVLAGVALGLLVNLALYWGLGATLFWMWWNVTGLVVAVLTTVIASRLMPAVTPAPGTVLDGAALRTRLADAHRFCIGLVAYGVVIAMVVVALDRR</sequence>
<dbReference type="InterPro" id="IPR001734">
    <property type="entry name" value="Na/solute_symporter"/>
</dbReference>
<dbReference type="NCBIfam" id="TIGR00813">
    <property type="entry name" value="sss"/>
    <property type="match status" value="1"/>
</dbReference>
<evidence type="ECO:0000256" key="6">
    <source>
        <dbReference type="ARBA" id="ARBA00022989"/>
    </source>
</evidence>
<keyword evidence="10" id="KW-0739">Sodium transport</keyword>
<feature type="transmembrane region" description="Helical" evidence="12">
    <location>
        <begin position="375"/>
        <end position="395"/>
    </location>
</feature>
<feature type="transmembrane region" description="Helical" evidence="12">
    <location>
        <begin position="120"/>
        <end position="144"/>
    </location>
</feature>
<accession>A0ABX2EUG5</accession>
<feature type="transmembrane region" description="Helical" evidence="12">
    <location>
        <begin position="232"/>
        <end position="251"/>
    </location>
</feature>
<dbReference type="InterPro" id="IPR051163">
    <property type="entry name" value="Sodium:Solute_Symporter_SSF"/>
</dbReference>
<dbReference type="PANTHER" id="PTHR42985:SF40">
    <property type="entry name" value="LD47995P-RELATED"/>
    <property type="match status" value="1"/>
</dbReference>
<evidence type="ECO:0000256" key="9">
    <source>
        <dbReference type="ARBA" id="ARBA00023136"/>
    </source>
</evidence>
<feature type="transmembrane region" description="Helical" evidence="12">
    <location>
        <begin position="503"/>
        <end position="521"/>
    </location>
</feature>
<gene>
    <name evidence="13" type="ORF">HLB44_34600</name>
</gene>
<keyword evidence="8" id="KW-0406">Ion transport</keyword>
<comment type="caution">
    <text evidence="13">The sequence shown here is derived from an EMBL/GenBank/DDBJ whole genome shotgun (WGS) entry which is preliminary data.</text>
</comment>